<dbReference type="Pfam" id="PF02108">
    <property type="entry name" value="FliH"/>
    <property type="match status" value="1"/>
</dbReference>
<accession>A0A1M5NCY2</accession>
<dbReference type="Proteomes" id="UP000243255">
    <property type="component" value="Unassembled WGS sequence"/>
</dbReference>
<dbReference type="InterPro" id="IPR051472">
    <property type="entry name" value="T3SS_Stator/FliH"/>
</dbReference>
<keyword evidence="9" id="KW-0282">Flagellum</keyword>
<keyword evidence="9" id="KW-0969">Cilium</keyword>
<feature type="domain" description="Flagellar assembly protein FliH/Type III secretion system HrpE" evidence="8">
    <location>
        <begin position="128"/>
        <end position="249"/>
    </location>
</feature>
<keyword evidence="10" id="KW-1185">Reference proteome</keyword>
<dbReference type="AlphaFoldDB" id="A0A1M5NCY2"/>
<evidence type="ECO:0000256" key="3">
    <source>
        <dbReference type="ARBA" id="ARBA00022448"/>
    </source>
</evidence>
<keyword evidence="4" id="KW-1005">Bacterial flagellum biogenesis</keyword>
<dbReference type="STRING" id="1121321.SAMN04488530_1109"/>
<dbReference type="InterPro" id="IPR018035">
    <property type="entry name" value="Flagellar_FliH/T3SS_HrpE"/>
</dbReference>
<evidence type="ECO:0000256" key="6">
    <source>
        <dbReference type="ARBA" id="ARBA00023225"/>
    </source>
</evidence>
<evidence type="ECO:0000256" key="5">
    <source>
        <dbReference type="ARBA" id="ARBA00022927"/>
    </source>
</evidence>
<evidence type="ECO:0000313" key="9">
    <source>
        <dbReference type="EMBL" id="SHG87476.1"/>
    </source>
</evidence>
<dbReference type="PANTHER" id="PTHR34982">
    <property type="entry name" value="YOP PROTEINS TRANSLOCATION PROTEIN L"/>
    <property type="match status" value="1"/>
</dbReference>
<dbReference type="GO" id="GO:0044781">
    <property type="term" value="P:bacterial-type flagellum organization"/>
    <property type="evidence" value="ECO:0007669"/>
    <property type="project" value="UniProtKB-KW"/>
</dbReference>
<evidence type="ECO:0000313" key="10">
    <source>
        <dbReference type="Proteomes" id="UP000243255"/>
    </source>
</evidence>
<keyword evidence="3" id="KW-0813">Transport</keyword>
<comment type="function">
    <text evidence="1">Needed for flagellar regrowth and assembly.</text>
</comment>
<dbReference type="GO" id="GO:0015031">
    <property type="term" value="P:protein transport"/>
    <property type="evidence" value="ECO:0007669"/>
    <property type="project" value="UniProtKB-KW"/>
</dbReference>
<keyword evidence="7" id="KW-0175">Coiled coil</keyword>
<feature type="coiled-coil region" evidence="7">
    <location>
        <begin position="43"/>
        <end position="149"/>
    </location>
</feature>
<keyword evidence="9" id="KW-0966">Cell projection</keyword>
<dbReference type="OrthoDB" id="2375163at2"/>
<evidence type="ECO:0000256" key="4">
    <source>
        <dbReference type="ARBA" id="ARBA00022795"/>
    </source>
</evidence>
<proteinExistence type="inferred from homology"/>
<organism evidence="9 10">
    <name type="scientific">Asaccharospora irregularis DSM 2635</name>
    <dbReference type="NCBI Taxonomy" id="1121321"/>
    <lineage>
        <taxon>Bacteria</taxon>
        <taxon>Bacillati</taxon>
        <taxon>Bacillota</taxon>
        <taxon>Clostridia</taxon>
        <taxon>Peptostreptococcales</taxon>
        <taxon>Peptostreptococcaceae</taxon>
        <taxon>Asaccharospora</taxon>
    </lineage>
</organism>
<gene>
    <name evidence="9" type="ORF">SAMN04488530_1109</name>
</gene>
<evidence type="ECO:0000256" key="2">
    <source>
        <dbReference type="ARBA" id="ARBA00006602"/>
    </source>
</evidence>
<comment type="similarity">
    <text evidence="2">Belongs to the FliH family.</text>
</comment>
<protein>
    <submittedName>
        <fullName evidence="9">Flagellar assembly protein FliH</fullName>
    </submittedName>
</protein>
<sequence>MNLLSSNVIKAKNIKIKGKKVLKTFQDTPQNQGMDNELNYKLEEEFAAREEEIKLKLEEAESKYNEILESAQLESERLIQESKQEVENIEKKAYEQGHSQGLKNGYEDGYKEAYEDNIEKAKEEAEKIIQNANNMLIEAKDELENYIKNNKTNILDLSISIAEQVLREKFSDPSSMNNLLDSIIEEYSLKENFVVKVNPLYKKNLDSQILELKEDYKINGDVFILSDESVEEGNAIIDSSKGRLVIGIDSVLDKVKEELL</sequence>
<dbReference type="PANTHER" id="PTHR34982:SF1">
    <property type="entry name" value="FLAGELLAR ASSEMBLY PROTEIN FLIH"/>
    <property type="match status" value="1"/>
</dbReference>
<dbReference type="EMBL" id="FQWX01000010">
    <property type="protein sequence ID" value="SHG87476.1"/>
    <property type="molecule type" value="Genomic_DNA"/>
</dbReference>
<evidence type="ECO:0000256" key="7">
    <source>
        <dbReference type="SAM" id="Coils"/>
    </source>
</evidence>
<dbReference type="RefSeq" id="WP_073125264.1">
    <property type="nucleotide sequence ID" value="NZ_BAABCH010000101.1"/>
</dbReference>
<keyword evidence="5" id="KW-0653">Protein transport</keyword>
<evidence type="ECO:0000256" key="1">
    <source>
        <dbReference type="ARBA" id="ARBA00003041"/>
    </source>
</evidence>
<reference evidence="10" key="1">
    <citation type="submission" date="2016-11" db="EMBL/GenBank/DDBJ databases">
        <authorList>
            <person name="Varghese N."/>
            <person name="Submissions S."/>
        </authorList>
    </citation>
    <scope>NUCLEOTIDE SEQUENCE [LARGE SCALE GENOMIC DNA]</scope>
    <source>
        <strain evidence="10">DSM 2635</strain>
    </source>
</reference>
<name>A0A1M5NCY2_9FIRM</name>
<keyword evidence="6" id="KW-1006">Bacterial flagellum protein export</keyword>
<dbReference type="GO" id="GO:0005829">
    <property type="term" value="C:cytosol"/>
    <property type="evidence" value="ECO:0007669"/>
    <property type="project" value="TreeGrafter"/>
</dbReference>
<evidence type="ECO:0000259" key="8">
    <source>
        <dbReference type="Pfam" id="PF02108"/>
    </source>
</evidence>